<dbReference type="InterPro" id="IPR008579">
    <property type="entry name" value="UGlyAH_Cupin_dom"/>
</dbReference>
<protein>
    <submittedName>
        <fullName evidence="2">DUF861 domain-containing protein</fullName>
    </submittedName>
</protein>
<evidence type="ECO:0000259" key="1">
    <source>
        <dbReference type="Pfam" id="PF05899"/>
    </source>
</evidence>
<name>A0A8A7KFB8_9FIRM</name>
<evidence type="ECO:0000313" key="2">
    <source>
        <dbReference type="EMBL" id="QTL98388.1"/>
    </source>
</evidence>
<proteinExistence type="predicted"/>
<dbReference type="SUPFAM" id="SSF51182">
    <property type="entry name" value="RmlC-like cupins"/>
    <property type="match status" value="1"/>
</dbReference>
<dbReference type="CDD" id="cd02227">
    <property type="entry name" value="cupin_TM1112-like"/>
    <property type="match status" value="1"/>
</dbReference>
<reference evidence="2" key="1">
    <citation type="submission" date="2019-12" db="EMBL/GenBank/DDBJ databases">
        <authorList>
            <person name="zhang j."/>
            <person name="sun C.M."/>
        </authorList>
    </citation>
    <scope>NUCLEOTIDE SEQUENCE</scope>
    <source>
        <strain evidence="2">NS-1</strain>
    </source>
</reference>
<sequence length="88" mass="10409">MKITVEKPSEDRLKELGVKSWPVWEKEASEFPWYYDEEEVCYLLEGEVIVETDGQKVEFSAGELVTFPKGLDCFWKIKKDVKKHYKFA</sequence>
<evidence type="ECO:0000313" key="3">
    <source>
        <dbReference type="Proteomes" id="UP000665020"/>
    </source>
</evidence>
<gene>
    <name evidence="2" type="ORF">GM661_10610</name>
</gene>
<dbReference type="AlphaFoldDB" id="A0A8A7KFB8"/>
<keyword evidence="3" id="KW-1185">Reference proteome</keyword>
<dbReference type="PANTHER" id="PTHR33271">
    <property type="entry name" value="OS04G0445200 PROTEIN"/>
    <property type="match status" value="1"/>
</dbReference>
<dbReference type="KEGG" id="ifn:GM661_10610"/>
<feature type="domain" description="(S)-ureidoglycine aminohydrolase cupin" evidence="1">
    <location>
        <begin position="14"/>
        <end position="85"/>
    </location>
</feature>
<dbReference type="Pfam" id="PF05899">
    <property type="entry name" value="Cupin_3"/>
    <property type="match status" value="1"/>
</dbReference>
<dbReference type="InterPro" id="IPR014710">
    <property type="entry name" value="RmlC-like_jellyroll"/>
</dbReference>
<accession>A0A8A7KFB8</accession>
<dbReference type="Proteomes" id="UP000665020">
    <property type="component" value="Chromosome"/>
</dbReference>
<organism evidence="2 3">
    <name type="scientific">Iocasia fonsfrigidae</name>
    <dbReference type="NCBI Taxonomy" id="2682810"/>
    <lineage>
        <taxon>Bacteria</taxon>
        <taxon>Bacillati</taxon>
        <taxon>Bacillota</taxon>
        <taxon>Clostridia</taxon>
        <taxon>Halanaerobiales</taxon>
        <taxon>Halanaerobiaceae</taxon>
        <taxon>Iocasia</taxon>
    </lineage>
</organism>
<dbReference type="Gene3D" id="2.60.120.10">
    <property type="entry name" value="Jelly Rolls"/>
    <property type="match status" value="1"/>
</dbReference>
<dbReference type="InterPro" id="IPR011051">
    <property type="entry name" value="RmlC_Cupin_sf"/>
</dbReference>
<dbReference type="PANTHER" id="PTHR33271:SF22">
    <property type="entry name" value="OS04G0445200 PROTEIN"/>
    <property type="match status" value="1"/>
</dbReference>
<dbReference type="EMBL" id="CP046640">
    <property type="protein sequence ID" value="QTL98388.1"/>
    <property type="molecule type" value="Genomic_DNA"/>
</dbReference>
<dbReference type="RefSeq" id="WP_125990595.1">
    <property type="nucleotide sequence ID" value="NZ_CP046640.1"/>
</dbReference>